<dbReference type="SMART" id="SM00764">
    <property type="entry name" value="Citrate_ly_lig"/>
    <property type="match status" value="1"/>
</dbReference>
<dbReference type="AlphaFoldDB" id="A0A6S6QZU9"/>
<dbReference type="Gene3D" id="3.40.50.620">
    <property type="entry name" value="HUPs"/>
    <property type="match status" value="1"/>
</dbReference>
<evidence type="ECO:0000256" key="2">
    <source>
        <dbReference type="ARBA" id="ARBA00022840"/>
    </source>
</evidence>
<gene>
    <name evidence="3" type="ORF">acsn021_37630</name>
</gene>
<evidence type="ECO:0000313" key="3">
    <source>
        <dbReference type="EMBL" id="BCJ96194.1"/>
    </source>
</evidence>
<dbReference type="SUPFAM" id="SSF52266">
    <property type="entry name" value="SGNH hydrolase"/>
    <property type="match status" value="1"/>
</dbReference>
<proteinExistence type="predicted"/>
<organism evidence="3 4">
    <name type="scientific">Anaerocolumna cellulosilytica</name>
    <dbReference type="NCBI Taxonomy" id="433286"/>
    <lineage>
        <taxon>Bacteria</taxon>
        <taxon>Bacillati</taxon>
        <taxon>Bacillota</taxon>
        <taxon>Clostridia</taxon>
        <taxon>Lachnospirales</taxon>
        <taxon>Lachnospiraceae</taxon>
        <taxon>Anaerocolumna</taxon>
    </lineage>
</organism>
<dbReference type="InterPro" id="IPR014729">
    <property type="entry name" value="Rossmann-like_a/b/a_fold"/>
</dbReference>
<dbReference type="EMBL" id="AP023367">
    <property type="protein sequence ID" value="BCJ96194.1"/>
    <property type="molecule type" value="Genomic_DNA"/>
</dbReference>
<dbReference type="Gene3D" id="3.40.50.1110">
    <property type="entry name" value="SGNH hydrolase"/>
    <property type="match status" value="1"/>
</dbReference>
<sequence length="643" mass="74698">MIIVKYFNNFLEEISQTSQHYLILGDNILGKKIYELSLFGIPDFFIECVPEKIEFLNSFLINKIGSISTINILLIFPLDSNFDDIISSLHNTLKLVVNLYIFSNNDLNTWGGICYEGKKYIFDLNKYMFSDPPFMREAFSMVPYYSPGYLKELKNEPGYIVVKNKDTIGLEDYKSRYINHSNGKKVTVYEKSQYAHKIHVFGDSRAYAILTEDKYTFCSLLQGKLDKDALSYQVINYGIPGKDIERMVFQIKHADIKKGDLVFLTTGTPDFQGNIPLNIEVRMEYLTEIQELCNNLNVKFVYMNMPTLIEIKNPTELERSMQQEFQSIHFSDYNPKVIHEINELTKFRCMDLGIIYYDFTEKFQRPHDYGHLFLNFRHYGPNGNLLIADELYKAVQWLTATKNHLITEAKTLKESKDSDFLTKLEDIFVNRDLTAYIEDIKKFKVNKENIGAVLMNCNPFTKGHRFLIDYAASRVDHLYIFILQEENGDFSFADRFCLAKQNTLDLSNVTILPTGKVMGSKIFNSEYFKKSEFQTGVVDLSKDVILFASKIAPILNITKRFIGEEPNCNVTRQFNEQIIELSPKYNVEVECIPRKNTTNGKSVISASIVRTLLKEQKYDELKEHVTPITYEFLKKKYFADYIS</sequence>
<dbReference type="GO" id="GO:0005524">
    <property type="term" value="F:ATP binding"/>
    <property type="evidence" value="ECO:0007669"/>
    <property type="project" value="UniProtKB-KW"/>
</dbReference>
<dbReference type="RefSeq" id="WP_184091582.1">
    <property type="nucleotide sequence ID" value="NZ_AP023367.1"/>
</dbReference>
<dbReference type="Pfam" id="PF08218">
    <property type="entry name" value="Citrate_ly_lig"/>
    <property type="match status" value="1"/>
</dbReference>
<dbReference type="GO" id="GO:0016788">
    <property type="term" value="F:hydrolase activity, acting on ester bonds"/>
    <property type="evidence" value="ECO:0007669"/>
    <property type="project" value="InterPro"/>
</dbReference>
<dbReference type="SUPFAM" id="SSF52374">
    <property type="entry name" value="Nucleotidylyl transferase"/>
    <property type="match status" value="1"/>
</dbReference>
<dbReference type="Proteomes" id="UP000515561">
    <property type="component" value="Chromosome"/>
</dbReference>
<keyword evidence="4" id="KW-1185">Reference proteome</keyword>
<dbReference type="Pfam" id="PF00657">
    <property type="entry name" value="Lipase_GDSL"/>
    <property type="match status" value="1"/>
</dbReference>
<keyword evidence="2" id="KW-0067">ATP-binding</keyword>
<dbReference type="InterPro" id="IPR005216">
    <property type="entry name" value="Citrate_lyase_ligase"/>
</dbReference>
<dbReference type="PANTHER" id="PTHR40599">
    <property type="entry name" value="[CITRATE [PRO-3S]-LYASE] LIGASE"/>
    <property type="match status" value="1"/>
</dbReference>
<dbReference type="GO" id="GO:0008771">
    <property type="term" value="F:[citrate (pro-3S)-lyase] ligase activity"/>
    <property type="evidence" value="ECO:0007669"/>
    <property type="project" value="InterPro"/>
</dbReference>
<evidence type="ECO:0000313" key="4">
    <source>
        <dbReference type="Proteomes" id="UP000515561"/>
    </source>
</evidence>
<dbReference type="KEGG" id="acel:acsn021_37630"/>
<protein>
    <submittedName>
        <fullName evidence="3">Uncharacterized protein</fullName>
    </submittedName>
</protein>
<accession>A0A6S6QZU9</accession>
<keyword evidence="1" id="KW-0547">Nucleotide-binding</keyword>
<dbReference type="InterPro" id="IPR013166">
    <property type="entry name" value="Citrate_lyase_ligase_C"/>
</dbReference>
<evidence type="ECO:0000256" key="1">
    <source>
        <dbReference type="ARBA" id="ARBA00022741"/>
    </source>
</evidence>
<dbReference type="CDD" id="cd00229">
    <property type="entry name" value="SGNH_hydrolase"/>
    <property type="match status" value="1"/>
</dbReference>
<name>A0A6S6QZU9_9FIRM</name>
<dbReference type="InterPro" id="IPR001087">
    <property type="entry name" value="GDSL"/>
</dbReference>
<dbReference type="PANTHER" id="PTHR40599:SF1">
    <property type="entry name" value="[CITRATE [PRO-3S]-LYASE] LIGASE"/>
    <property type="match status" value="1"/>
</dbReference>
<reference evidence="3 4" key="1">
    <citation type="journal article" date="2016" name="Int. J. Syst. Evol. Microbiol.">
        <title>Descriptions of Anaerotaenia torta gen. nov., sp. nov. and Anaerocolumna cellulosilytica gen. nov., sp. nov. isolated from a methanogenic reactor of cattle waste.</title>
        <authorList>
            <person name="Uek A."/>
            <person name="Ohtaki Y."/>
            <person name="Kaku N."/>
            <person name="Ueki K."/>
        </authorList>
    </citation>
    <scope>NUCLEOTIDE SEQUENCE [LARGE SCALE GENOMIC DNA]</scope>
    <source>
        <strain evidence="3 4">SN021</strain>
    </source>
</reference>
<dbReference type="InterPro" id="IPR036514">
    <property type="entry name" value="SGNH_hydro_sf"/>
</dbReference>